<accession>A0A0B2V552</accession>
<dbReference type="EMBL" id="UYWY01000302">
    <property type="protein sequence ID" value="VDM24529.1"/>
    <property type="molecule type" value="Genomic_DNA"/>
</dbReference>
<dbReference type="EMBL" id="JPKZ01002481">
    <property type="protein sequence ID" value="KHN76614.1"/>
    <property type="molecule type" value="Genomic_DNA"/>
</dbReference>
<evidence type="ECO:0000313" key="1">
    <source>
        <dbReference type="EMBL" id="KHN76614.1"/>
    </source>
</evidence>
<reference evidence="1 3" key="1">
    <citation type="submission" date="2014-11" db="EMBL/GenBank/DDBJ databases">
        <title>Genetic blueprint of the zoonotic pathogen Toxocara canis.</title>
        <authorList>
            <person name="Zhu X.-Q."/>
            <person name="Korhonen P.K."/>
            <person name="Cai H."/>
            <person name="Young N.D."/>
            <person name="Nejsum P."/>
            <person name="von Samson-Himmelstjerna G."/>
            <person name="Boag P.R."/>
            <person name="Tan P."/>
            <person name="Li Q."/>
            <person name="Min J."/>
            <person name="Yang Y."/>
            <person name="Wang X."/>
            <person name="Fang X."/>
            <person name="Hall R.S."/>
            <person name="Hofmann A."/>
            <person name="Sternberg P.W."/>
            <person name="Jex A.R."/>
            <person name="Gasser R.B."/>
        </authorList>
    </citation>
    <scope>NUCLEOTIDE SEQUENCE [LARGE SCALE GENOMIC DNA]</scope>
    <source>
        <strain evidence="1">PN_DK_2014</strain>
    </source>
</reference>
<gene>
    <name evidence="1" type="ORF">Tcan_01860</name>
    <name evidence="2" type="ORF">TCNE_LOCUS604</name>
</gene>
<sequence length="170" mass="18856">MGSQGKSEGLKQHVKANLVRSDRERVERFLEKRKAESGTTVRSTEMDNGPSAQAEAAIMRVGNDSLLLKLLLRLLQFLCLCVCVAAVRTEPSTSQAGNRRFCIDGSSSTIAACDRQVFFDFIHIVYSFHVPLCLEFSLATPSPRPPSPLRRAVGYRDAMQQSTKRCHAVL</sequence>
<protein>
    <submittedName>
        <fullName evidence="1">Uncharacterized protein</fullName>
    </submittedName>
</protein>
<dbReference type="Proteomes" id="UP000031036">
    <property type="component" value="Unassembled WGS sequence"/>
</dbReference>
<evidence type="ECO:0000313" key="3">
    <source>
        <dbReference type="Proteomes" id="UP000031036"/>
    </source>
</evidence>
<evidence type="ECO:0000313" key="2">
    <source>
        <dbReference type="EMBL" id="VDM24529.1"/>
    </source>
</evidence>
<name>A0A0B2V552_TOXCA</name>
<organism evidence="1 3">
    <name type="scientific">Toxocara canis</name>
    <name type="common">Canine roundworm</name>
    <dbReference type="NCBI Taxonomy" id="6265"/>
    <lineage>
        <taxon>Eukaryota</taxon>
        <taxon>Metazoa</taxon>
        <taxon>Ecdysozoa</taxon>
        <taxon>Nematoda</taxon>
        <taxon>Chromadorea</taxon>
        <taxon>Rhabditida</taxon>
        <taxon>Spirurina</taxon>
        <taxon>Ascaridomorpha</taxon>
        <taxon>Ascaridoidea</taxon>
        <taxon>Toxocaridae</taxon>
        <taxon>Toxocara</taxon>
    </lineage>
</organism>
<keyword evidence="3" id="KW-1185">Reference proteome</keyword>
<reference evidence="2" key="2">
    <citation type="submission" date="2018-11" db="EMBL/GenBank/DDBJ databases">
        <authorList>
            <consortium name="Pathogen Informatics"/>
        </authorList>
    </citation>
    <scope>NUCLEOTIDE SEQUENCE [LARGE SCALE GENOMIC DNA]</scope>
</reference>
<proteinExistence type="predicted"/>
<dbReference type="AlphaFoldDB" id="A0A0B2V552"/>